<evidence type="ECO:0000313" key="3">
    <source>
        <dbReference type="Proteomes" id="UP000054495"/>
    </source>
</evidence>
<dbReference type="PANTHER" id="PTHR12814">
    <property type="entry name" value="RNA-BINDING PROTEIN NOB1"/>
    <property type="match status" value="1"/>
</dbReference>
<accession>A0A0D6LUX4</accession>
<name>A0A0D6LUX4_9BILA</name>
<dbReference type="PANTHER" id="PTHR12814:SF2">
    <property type="entry name" value="RNA-BINDING PROTEIN NOB1"/>
    <property type="match status" value="1"/>
</dbReference>
<dbReference type="EMBL" id="KE124967">
    <property type="protein sequence ID" value="EPB73866.1"/>
    <property type="molecule type" value="Genomic_DNA"/>
</dbReference>
<reference evidence="2 3" key="1">
    <citation type="submission" date="2013-05" db="EMBL/GenBank/DDBJ databases">
        <title>Draft genome of the parasitic nematode Anyclostoma ceylanicum.</title>
        <authorList>
            <person name="Mitreva M."/>
        </authorList>
    </citation>
    <scope>NUCLEOTIDE SEQUENCE [LARGE SCALE GENOMIC DNA]</scope>
</reference>
<dbReference type="Gene3D" id="6.20.210.10">
    <property type="entry name" value="Nin one binding (NOB1), Zn-ribbon-like"/>
    <property type="match status" value="1"/>
</dbReference>
<keyword evidence="3" id="KW-1185">Reference proteome</keyword>
<proteinExistence type="predicted"/>
<feature type="domain" description="Nin one binding (NOB1) Zn-ribbon-like" evidence="1">
    <location>
        <begin position="40"/>
        <end position="80"/>
    </location>
</feature>
<dbReference type="GO" id="GO:0030688">
    <property type="term" value="C:preribosome, small subunit precursor"/>
    <property type="evidence" value="ECO:0007669"/>
    <property type="project" value="TreeGrafter"/>
</dbReference>
<gene>
    <name evidence="2" type="ORF">ANCCEY_07052</name>
</gene>
<dbReference type="Pfam" id="PF08772">
    <property type="entry name" value="Zn_ribbon_NOB1"/>
    <property type="match status" value="1"/>
</dbReference>
<dbReference type="InterPro" id="IPR036283">
    <property type="entry name" value="NOB1_Zf-like_sf"/>
</dbReference>
<dbReference type="InterPro" id="IPR014881">
    <property type="entry name" value="NOB1_Zn-bd"/>
</dbReference>
<dbReference type="InterPro" id="IPR039907">
    <property type="entry name" value="NOB1"/>
</dbReference>
<dbReference type="AlphaFoldDB" id="A0A0D6LUX4"/>
<protein>
    <submittedName>
        <fullName evidence="2">Nin one binding Zn-ribbon like protein</fullName>
    </submittedName>
</protein>
<dbReference type="Proteomes" id="UP000054495">
    <property type="component" value="Unassembled WGS sequence"/>
</dbReference>
<dbReference type="SUPFAM" id="SSF144206">
    <property type="entry name" value="NOB1 zinc finger-like"/>
    <property type="match status" value="1"/>
</dbReference>
<dbReference type="GO" id="GO:0004521">
    <property type="term" value="F:RNA endonuclease activity"/>
    <property type="evidence" value="ECO:0007669"/>
    <property type="project" value="TreeGrafter"/>
</dbReference>
<sequence>MGALEVEEGLNVGCLTTDFALQNVLLSMNLGLVSLNGYRIKKLKTFVLRCRACFKTTPIMTKEFCPACGNKMLHKVSHFLALPVEFRVGRISFLVRRFCERRWRTGFAHQLAKASKQTWFEAFSRSSKGWKTCGED</sequence>
<organism evidence="2 3">
    <name type="scientific">Ancylostoma ceylanicum</name>
    <dbReference type="NCBI Taxonomy" id="53326"/>
    <lineage>
        <taxon>Eukaryota</taxon>
        <taxon>Metazoa</taxon>
        <taxon>Ecdysozoa</taxon>
        <taxon>Nematoda</taxon>
        <taxon>Chromadorea</taxon>
        <taxon>Rhabditida</taxon>
        <taxon>Rhabditina</taxon>
        <taxon>Rhabditomorpha</taxon>
        <taxon>Strongyloidea</taxon>
        <taxon>Ancylostomatidae</taxon>
        <taxon>Ancylostomatinae</taxon>
        <taxon>Ancylostoma</taxon>
    </lineage>
</organism>
<evidence type="ECO:0000259" key="1">
    <source>
        <dbReference type="Pfam" id="PF08772"/>
    </source>
</evidence>
<dbReference type="GO" id="GO:0030490">
    <property type="term" value="P:maturation of SSU-rRNA"/>
    <property type="evidence" value="ECO:0007669"/>
    <property type="project" value="TreeGrafter"/>
</dbReference>
<evidence type="ECO:0000313" key="2">
    <source>
        <dbReference type="EMBL" id="EPB73866.1"/>
    </source>
</evidence>